<gene>
    <name evidence="2" type="ORF">GCM10008013_10900</name>
</gene>
<evidence type="ECO:0000256" key="1">
    <source>
        <dbReference type="SAM" id="Phobius"/>
    </source>
</evidence>
<protein>
    <submittedName>
        <fullName evidence="2">Membrane protein</fullName>
    </submittedName>
</protein>
<dbReference type="Pfam" id="PF06541">
    <property type="entry name" value="ABC_trans_CmpB"/>
    <property type="match status" value="1"/>
</dbReference>
<proteinExistence type="predicted"/>
<evidence type="ECO:0000313" key="3">
    <source>
        <dbReference type="Proteomes" id="UP000659344"/>
    </source>
</evidence>
<evidence type="ECO:0000313" key="2">
    <source>
        <dbReference type="EMBL" id="GGH16236.1"/>
    </source>
</evidence>
<name>A0ABQ1Y8H4_9BACL</name>
<dbReference type="EMBL" id="BMFT01000001">
    <property type="protein sequence ID" value="GGH16236.1"/>
    <property type="molecule type" value="Genomic_DNA"/>
</dbReference>
<organism evidence="2 3">
    <name type="scientific">Paenibacillus segetis</name>
    <dbReference type="NCBI Taxonomy" id="1325360"/>
    <lineage>
        <taxon>Bacteria</taxon>
        <taxon>Bacillati</taxon>
        <taxon>Bacillota</taxon>
        <taxon>Bacilli</taxon>
        <taxon>Bacillales</taxon>
        <taxon>Paenibacillaceae</taxon>
        <taxon>Paenibacillus</taxon>
    </lineage>
</organism>
<dbReference type="Proteomes" id="UP000659344">
    <property type="component" value="Unassembled WGS sequence"/>
</dbReference>
<keyword evidence="3" id="KW-1185">Reference proteome</keyword>
<keyword evidence="1" id="KW-0812">Transmembrane</keyword>
<accession>A0ABQ1Y8H4</accession>
<dbReference type="RefSeq" id="WP_188536579.1">
    <property type="nucleotide sequence ID" value="NZ_BMFT01000001.1"/>
</dbReference>
<feature type="transmembrane region" description="Helical" evidence="1">
    <location>
        <begin position="63"/>
        <end position="85"/>
    </location>
</feature>
<keyword evidence="1" id="KW-0472">Membrane</keyword>
<feature type="transmembrane region" description="Helical" evidence="1">
    <location>
        <begin position="132"/>
        <end position="157"/>
    </location>
</feature>
<sequence>MTMDALLFYFLVYSLFGWLLENGYSYLTEGVFAKDGFLKGPYKPMYGVAPLLLLLLGTGRSPFVVGLLCLIIPTVVEYVSGYLLNRVFHKQWWNYSENRVQLHGHICLKFSLYWAVLSFVFLRYIHPSIEGIYATMASVWAMVSPVFLLLFLVDLIWTYQVRRRAIKSDLIEQ</sequence>
<keyword evidence="1" id="KW-1133">Transmembrane helix</keyword>
<reference evidence="3" key="1">
    <citation type="journal article" date="2019" name="Int. J. Syst. Evol. Microbiol.">
        <title>The Global Catalogue of Microorganisms (GCM) 10K type strain sequencing project: providing services to taxonomists for standard genome sequencing and annotation.</title>
        <authorList>
            <consortium name="The Broad Institute Genomics Platform"/>
            <consortium name="The Broad Institute Genome Sequencing Center for Infectious Disease"/>
            <person name="Wu L."/>
            <person name="Ma J."/>
        </authorList>
    </citation>
    <scope>NUCLEOTIDE SEQUENCE [LARGE SCALE GENOMIC DNA]</scope>
    <source>
        <strain evidence="3">CGMCC 1.12769</strain>
    </source>
</reference>
<dbReference type="InterPro" id="IPR010540">
    <property type="entry name" value="CmpB_TMEM229"/>
</dbReference>
<comment type="caution">
    <text evidence="2">The sequence shown here is derived from an EMBL/GenBank/DDBJ whole genome shotgun (WGS) entry which is preliminary data.</text>
</comment>
<feature type="transmembrane region" description="Helical" evidence="1">
    <location>
        <begin position="106"/>
        <end position="126"/>
    </location>
</feature>
<feature type="transmembrane region" description="Helical" evidence="1">
    <location>
        <begin position="6"/>
        <end position="28"/>
    </location>
</feature>